<comment type="caution">
    <text evidence="1">The sequence shown here is derived from an EMBL/GenBank/DDBJ whole genome shotgun (WGS) entry which is preliminary data.</text>
</comment>
<proteinExistence type="predicted"/>
<evidence type="ECO:0000313" key="1">
    <source>
        <dbReference type="EMBL" id="GAI64177.1"/>
    </source>
</evidence>
<dbReference type="EMBL" id="BARW01003171">
    <property type="protein sequence ID" value="GAI64177.1"/>
    <property type="molecule type" value="Genomic_DNA"/>
</dbReference>
<dbReference type="AlphaFoldDB" id="X1Q6P6"/>
<sequence length="147" mass="16101">MSFVWTEDISPGAAANAAGMNEIQDNLDTIYAALGITKAGCASGAGWTEFPITGGLVTDKLSAQPQELRDVTDYAYDNKCPAYNSGYQDGVDIDEHSNYKSGDLSGYDSTYYPGYYYDQKGSYNNGDLLNDYKPHYLTFNESYLGNV</sequence>
<protein>
    <submittedName>
        <fullName evidence="1">Uncharacterized protein</fullName>
    </submittedName>
</protein>
<reference evidence="1" key="1">
    <citation type="journal article" date="2014" name="Front. Microbiol.">
        <title>High frequency of phylogenetically diverse reductive dehalogenase-homologous genes in deep subseafloor sedimentary metagenomes.</title>
        <authorList>
            <person name="Kawai M."/>
            <person name="Futagami T."/>
            <person name="Toyoda A."/>
            <person name="Takaki Y."/>
            <person name="Nishi S."/>
            <person name="Hori S."/>
            <person name="Arai W."/>
            <person name="Tsubouchi T."/>
            <person name="Morono Y."/>
            <person name="Uchiyama I."/>
            <person name="Ito T."/>
            <person name="Fujiyama A."/>
            <person name="Inagaki F."/>
            <person name="Takami H."/>
        </authorList>
    </citation>
    <scope>NUCLEOTIDE SEQUENCE</scope>
    <source>
        <strain evidence="1">Expedition CK06-06</strain>
    </source>
</reference>
<name>X1Q6P6_9ZZZZ</name>
<organism evidence="1">
    <name type="scientific">marine sediment metagenome</name>
    <dbReference type="NCBI Taxonomy" id="412755"/>
    <lineage>
        <taxon>unclassified sequences</taxon>
        <taxon>metagenomes</taxon>
        <taxon>ecological metagenomes</taxon>
    </lineage>
</organism>
<gene>
    <name evidence="1" type="ORF">S12H4_08263</name>
</gene>
<accession>X1Q6P6</accession>